<keyword evidence="4" id="KW-1185">Reference proteome</keyword>
<reference evidence="4" key="2">
    <citation type="journal article" date="2019" name="Int. J. Syst. Evol. Microbiol.">
        <title>The Global Catalogue of Microorganisms (GCM) 10K type strain sequencing project: providing services to taxonomists for standard genome sequencing and annotation.</title>
        <authorList>
            <consortium name="The Broad Institute Genomics Platform"/>
            <consortium name="The Broad Institute Genome Sequencing Center for Infectious Disease"/>
            <person name="Wu L."/>
            <person name="Ma J."/>
        </authorList>
    </citation>
    <scope>NUCLEOTIDE SEQUENCE [LARGE SCALE GENOMIC DNA]</scope>
    <source>
        <strain evidence="4">CCUG 59189</strain>
    </source>
</reference>
<feature type="domain" description="DUF3797" evidence="1">
    <location>
        <begin position="1"/>
        <end position="32"/>
    </location>
</feature>
<gene>
    <name evidence="2" type="ORF">ACFQ3W_24810</name>
    <name evidence="3" type="ORF">ACFQ3W_25535</name>
</gene>
<name>A0ABW3S3Z4_9BACL</name>
<dbReference type="InterPro" id="IPR024256">
    <property type="entry name" value="DUF3797"/>
</dbReference>
<evidence type="ECO:0000259" key="1">
    <source>
        <dbReference type="Pfam" id="PF12677"/>
    </source>
</evidence>
<reference evidence="2" key="3">
    <citation type="submission" date="2024-09" db="EMBL/GenBank/DDBJ databases">
        <authorList>
            <person name="Sun Q."/>
            <person name="Mori K."/>
        </authorList>
    </citation>
    <scope>NUCLEOTIDE SEQUENCE</scope>
    <source>
        <strain evidence="2">CCUG 59189</strain>
    </source>
</reference>
<sequence>MNAGRAMAFISQYGTCPECGNAYVGNGDGKLI</sequence>
<reference evidence="2" key="1">
    <citation type="journal article" date="2014" name="Int. J. Syst. Evol. Microbiol.">
        <title>Complete genome of a new Firmicutes species belonging to the dominant human colonic microbiota ('Ruminococcus bicirculans') reveals two chromosomes and a selective capacity to utilize plant glucans.</title>
        <authorList>
            <consortium name="NISC Comparative Sequencing Program"/>
            <person name="Wegmann U."/>
            <person name="Louis P."/>
            <person name="Goesmann A."/>
            <person name="Henrissat B."/>
            <person name="Duncan S.H."/>
            <person name="Flint H.J."/>
        </authorList>
    </citation>
    <scope>NUCLEOTIDE SEQUENCE</scope>
    <source>
        <strain evidence="2">CCUG 59189</strain>
    </source>
</reference>
<dbReference type="EMBL" id="JBHTLM010000033">
    <property type="protein sequence ID" value="MFD1179496.1"/>
    <property type="molecule type" value="Genomic_DNA"/>
</dbReference>
<evidence type="ECO:0000313" key="3">
    <source>
        <dbReference type="EMBL" id="MFD1179640.1"/>
    </source>
</evidence>
<comment type="caution">
    <text evidence="2">The sequence shown here is derived from an EMBL/GenBank/DDBJ whole genome shotgun (WGS) entry which is preliminary data.</text>
</comment>
<proteinExistence type="predicted"/>
<protein>
    <submittedName>
        <fullName evidence="2">DUF3797 domain-containing protein</fullName>
    </submittedName>
</protein>
<accession>A0ABW3S3Z4</accession>
<dbReference type="Pfam" id="PF12677">
    <property type="entry name" value="DUF3797"/>
    <property type="match status" value="1"/>
</dbReference>
<organism evidence="2 4">
    <name type="scientific">Paenibacillus puldeungensis</name>
    <dbReference type="NCBI Taxonomy" id="696536"/>
    <lineage>
        <taxon>Bacteria</taxon>
        <taxon>Bacillati</taxon>
        <taxon>Bacillota</taxon>
        <taxon>Bacilli</taxon>
        <taxon>Bacillales</taxon>
        <taxon>Paenibacillaceae</taxon>
        <taxon>Paenibacillus</taxon>
    </lineage>
</organism>
<evidence type="ECO:0000313" key="2">
    <source>
        <dbReference type="EMBL" id="MFD1179496.1"/>
    </source>
</evidence>
<dbReference type="EMBL" id="JBHTLM010000037">
    <property type="protein sequence ID" value="MFD1179640.1"/>
    <property type="molecule type" value="Genomic_DNA"/>
</dbReference>
<evidence type="ECO:0000313" key="4">
    <source>
        <dbReference type="Proteomes" id="UP001597262"/>
    </source>
</evidence>
<feature type="non-terminal residue" evidence="2">
    <location>
        <position position="32"/>
    </location>
</feature>
<dbReference type="RefSeq" id="WP_379321975.1">
    <property type="nucleotide sequence ID" value="NZ_JBHTLM010000033.1"/>
</dbReference>
<dbReference type="Proteomes" id="UP001597262">
    <property type="component" value="Unassembled WGS sequence"/>
</dbReference>